<reference evidence="4" key="1">
    <citation type="journal article" date="2019" name="Int. J. Syst. Evol. Microbiol.">
        <title>The Global Catalogue of Microorganisms (GCM) 10K type strain sequencing project: providing services to taxonomists for standard genome sequencing and annotation.</title>
        <authorList>
            <consortium name="The Broad Institute Genomics Platform"/>
            <consortium name="The Broad Institute Genome Sequencing Center for Infectious Disease"/>
            <person name="Wu L."/>
            <person name="Ma J."/>
        </authorList>
    </citation>
    <scope>NUCLEOTIDE SEQUENCE [LARGE SCALE GENOMIC DNA]</scope>
    <source>
        <strain evidence="4">JCM 14900</strain>
    </source>
</reference>
<organism evidence="3 4">
    <name type="scientific">Microbacterium aoyamense</name>
    <dbReference type="NCBI Taxonomy" id="344166"/>
    <lineage>
        <taxon>Bacteria</taxon>
        <taxon>Bacillati</taxon>
        <taxon>Actinomycetota</taxon>
        <taxon>Actinomycetes</taxon>
        <taxon>Micrococcales</taxon>
        <taxon>Microbacteriaceae</taxon>
        <taxon>Microbacterium</taxon>
    </lineage>
</organism>
<dbReference type="EMBL" id="BAAAOF010000002">
    <property type="protein sequence ID" value="GAA1916329.1"/>
    <property type="molecule type" value="Genomic_DNA"/>
</dbReference>
<dbReference type="InterPro" id="IPR023393">
    <property type="entry name" value="START-like_dom_sf"/>
</dbReference>
<dbReference type="RefSeq" id="WP_248145294.1">
    <property type="nucleotide sequence ID" value="NZ_BAAAOF010000002.1"/>
</dbReference>
<evidence type="ECO:0000313" key="4">
    <source>
        <dbReference type="Proteomes" id="UP001501343"/>
    </source>
</evidence>
<dbReference type="SUPFAM" id="SSF55961">
    <property type="entry name" value="Bet v1-like"/>
    <property type="match status" value="1"/>
</dbReference>
<dbReference type="Proteomes" id="UP001501343">
    <property type="component" value="Unassembled WGS sequence"/>
</dbReference>
<dbReference type="Pfam" id="PF08327">
    <property type="entry name" value="AHSA1"/>
    <property type="match status" value="1"/>
</dbReference>
<evidence type="ECO:0000259" key="2">
    <source>
        <dbReference type="Pfam" id="PF08327"/>
    </source>
</evidence>
<dbReference type="Gene3D" id="3.30.530.20">
    <property type="match status" value="1"/>
</dbReference>
<feature type="domain" description="Activator of Hsp90 ATPase homologue 1/2-like C-terminal" evidence="2">
    <location>
        <begin position="37"/>
        <end position="128"/>
    </location>
</feature>
<dbReference type="InterPro" id="IPR013538">
    <property type="entry name" value="ASHA1/2-like_C"/>
</dbReference>
<protein>
    <submittedName>
        <fullName evidence="3">SRPBCC domain-containing protein</fullName>
    </submittedName>
</protein>
<name>A0ABP5AKT1_9MICO</name>
<gene>
    <name evidence="3" type="ORF">GCM10009775_06000</name>
</gene>
<comment type="similarity">
    <text evidence="1">Belongs to the AHA1 family.</text>
</comment>
<accession>A0ABP5AKT1</accession>
<comment type="caution">
    <text evidence="3">The sequence shown here is derived from an EMBL/GenBank/DDBJ whole genome shotgun (WGS) entry which is preliminary data.</text>
</comment>
<keyword evidence="4" id="KW-1185">Reference proteome</keyword>
<evidence type="ECO:0000313" key="3">
    <source>
        <dbReference type="EMBL" id="GAA1916329.1"/>
    </source>
</evidence>
<evidence type="ECO:0000256" key="1">
    <source>
        <dbReference type="ARBA" id="ARBA00006817"/>
    </source>
</evidence>
<sequence>MVDIDRQIDAVQRTVRGDERDGEPTRVQKLSQTYPSPIEDVWDAVTTPERIARWFAPIEGDPLSSGHYQVVGNAGGTVEECRPPADGAAGYRITWEFGGGMSWVEVTLASVAEDETRLDLVHIARTANLPPGFWELYGPGATGVGWDSGLLGLSLHLASDASIPPGEGDAWMLSDEGKRFARRAADAWGDAQIADGGEPDAARAAAHQTYLFYTGQG</sequence>
<proteinExistence type="inferred from homology"/>